<dbReference type="EMBL" id="LBXO01000034">
    <property type="protein sequence ID" value="KKR32453.1"/>
    <property type="molecule type" value="Genomic_DNA"/>
</dbReference>
<reference evidence="1 2" key="1">
    <citation type="journal article" date="2015" name="Nature">
        <title>rRNA introns, odd ribosomes, and small enigmatic genomes across a large radiation of phyla.</title>
        <authorList>
            <person name="Brown C.T."/>
            <person name="Hug L.A."/>
            <person name="Thomas B.C."/>
            <person name="Sharon I."/>
            <person name="Castelle C.J."/>
            <person name="Singh A."/>
            <person name="Wilkins M.J."/>
            <person name="Williams K.H."/>
            <person name="Banfield J.F."/>
        </authorList>
    </citation>
    <scope>NUCLEOTIDE SEQUENCE [LARGE SCALE GENOMIC DNA]</scope>
</reference>
<evidence type="ECO:0000313" key="2">
    <source>
        <dbReference type="Proteomes" id="UP000034137"/>
    </source>
</evidence>
<proteinExistence type="predicted"/>
<dbReference type="AlphaFoldDB" id="A0A0G0PX02"/>
<protein>
    <submittedName>
        <fullName evidence="1">Uncharacterized protein</fullName>
    </submittedName>
</protein>
<evidence type="ECO:0000313" key="1">
    <source>
        <dbReference type="EMBL" id="KKR32453.1"/>
    </source>
</evidence>
<accession>A0A0G0PX02</accession>
<sequence>MKYDKIDLEQKISDMGEYEIPSLATHIRLFAGKVSFGISDRHGDLKTARGKFFQIPPGMKRVSFPEYINDGNHIYGRPQFTR</sequence>
<comment type="caution">
    <text evidence="1">The sequence shown here is derived from an EMBL/GenBank/DDBJ whole genome shotgun (WGS) entry which is preliminary data.</text>
</comment>
<organism evidence="1 2">
    <name type="scientific">Candidatus Falkowbacteria bacterium GW2011_GWF2_39_8</name>
    <dbReference type="NCBI Taxonomy" id="1618642"/>
    <lineage>
        <taxon>Bacteria</taxon>
        <taxon>Candidatus Falkowiibacteriota</taxon>
    </lineage>
</organism>
<dbReference type="Proteomes" id="UP000034137">
    <property type="component" value="Unassembled WGS sequence"/>
</dbReference>
<gene>
    <name evidence="1" type="ORF">UT64_C0034G0009</name>
</gene>
<name>A0A0G0PX02_9BACT</name>